<dbReference type="InterPro" id="IPR011992">
    <property type="entry name" value="EF-hand-dom_pair"/>
</dbReference>
<dbReference type="AlphaFoldDB" id="L1JXL2"/>
<dbReference type="Gene3D" id="1.10.238.10">
    <property type="entry name" value="EF-hand"/>
    <property type="match status" value="1"/>
</dbReference>
<dbReference type="PaxDb" id="55529-EKX52955"/>
<sequence length="532" mass="60364">MSSSMFDEGFFPKEQFTPRTGSHHEDEMKGYLSSSQSKRKNIVDISQIYNRLKIDRALSPEAIEWARNCFVRYDNLEQKSNDDEVRDIFSGELNMKEMKNALILGGQKDITDEKLLTMIRQIGKLDHPNLRVNFKEFSMMCWNEFFKPEEEDENSGDVKDAFEILGGASDGTGAVSIHKLRNFAERAELTIDIDKFVAEVDDDHSGMVDFKEFSRLFKNVHTDSNLHGKGSYLLRHVSSDQGLDEKQRSSIPNSLTIVTEDEKENEIYPEQHAAQGRGLECSNRSGWRTGDSFFQYSLTPDMDSVKTPLAPRTKKVVHQTAHSFEKTFSPNSTRVKCRNGWRFRDYSKNSHHEGGYNEYNVRDENLLKSLDEKIKLRSKGAEFTLKHPSSSKIGVRLSSELRLLKMTKEFTRVRSANTVRTNSTAVSVDRLRPATSTGFHDYLPSFSPPGNSPVLNSVKSGRLAATSSTRASSNRTIRNYRDPNRPRPWTNNMKTQSETLATEELLKRASEVGLYHGAGGFFGAGISFLDDT</sequence>
<feature type="region of interest" description="Disordered" evidence="2">
    <location>
        <begin position="462"/>
        <end position="496"/>
    </location>
</feature>
<evidence type="ECO:0000313" key="5">
    <source>
        <dbReference type="EnsemblProtists" id="EKX52955"/>
    </source>
</evidence>
<dbReference type="Proteomes" id="UP000011087">
    <property type="component" value="Unassembled WGS sequence"/>
</dbReference>
<evidence type="ECO:0000313" key="4">
    <source>
        <dbReference type="EMBL" id="EKX52955.1"/>
    </source>
</evidence>
<gene>
    <name evidence="4" type="ORF">GUITHDRAFT_161123</name>
</gene>
<proteinExistence type="predicted"/>
<protein>
    <recommendedName>
        <fullName evidence="3">EF-hand domain-containing protein</fullName>
    </recommendedName>
</protein>
<accession>L1JXL2</accession>
<dbReference type="RefSeq" id="XP_005839935.1">
    <property type="nucleotide sequence ID" value="XM_005839878.1"/>
</dbReference>
<evidence type="ECO:0000256" key="2">
    <source>
        <dbReference type="SAM" id="MobiDB-lite"/>
    </source>
</evidence>
<reference evidence="4 6" key="1">
    <citation type="journal article" date="2012" name="Nature">
        <title>Algal genomes reveal evolutionary mosaicism and the fate of nucleomorphs.</title>
        <authorList>
            <consortium name="DOE Joint Genome Institute"/>
            <person name="Curtis B.A."/>
            <person name="Tanifuji G."/>
            <person name="Burki F."/>
            <person name="Gruber A."/>
            <person name="Irimia M."/>
            <person name="Maruyama S."/>
            <person name="Arias M.C."/>
            <person name="Ball S.G."/>
            <person name="Gile G.H."/>
            <person name="Hirakawa Y."/>
            <person name="Hopkins J.F."/>
            <person name="Kuo A."/>
            <person name="Rensing S.A."/>
            <person name="Schmutz J."/>
            <person name="Symeonidi A."/>
            <person name="Elias M."/>
            <person name="Eveleigh R.J."/>
            <person name="Herman E.K."/>
            <person name="Klute M.J."/>
            <person name="Nakayama T."/>
            <person name="Obornik M."/>
            <person name="Reyes-Prieto A."/>
            <person name="Armbrust E.V."/>
            <person name="Aves S.J."/>
            <person name="Beiko R.G."/>
            <person name="Coutinho P."/>
            <person name="Dacks J.B."/>
            <person name="Durnford D.G."/>
            <person name="Fast N.M."/>
            <person name="Green B.R."/>
            <person name="Grisdale C.J."/>
            <person name="Hempel F."/>
            <person name="Henrissat B."/>
            <person name="Hoppner M.P."/>
            <person name="Ishida K."/>
            <person name="Kim E."/>
            <person name="Koreny L."/>
            <person name="Kroth P.G."/>
            <person name="Liu Y."/>
            <person name="Malik S.B."/>
            <person name="Maier U.G."/>
            <person name="McRose D."/>
            <person name="Mock T."/>
            <person name="Neilson J.A."/>
            <person name="Onodera N.T."/>
            <person name="Poole A.M."/>
            <person name="Pritham E.J."/>
            <person name="Richards T.A."/>
            <person name="Rocap G."/>
            <person name="Roy S.W."/>
            <person name="Sarai C."/>
            <person name="Schaack S."/>
            <person name="Shirato S."/>
            <person name="Slamovits C.H."/>
            <person name="Spencer D.F."/>
            <person name="Suzuki S."/>
            <person name="Worden A.Z."/>
            <person name="Zauner S."/>
            <person name="Barry K."/>
            <person name="Bell C."/>
            <person name="Bharti A.K."/>
            <person name="Crow J.A."/>
            <person name="Grimwood J."/>
            <person name="Kramer R."/>
            <person name="Lindquist E."/>
            <person name="Lucas S."/>
            <person name="Salamov A."/>
            <person name="McFadden G.I."/>
            <person name="Lane C.E."/>
            <person name="Keeling P.J."/>
            <person name="Gray M.W."/>
            <person name="Grigoriev I.V."/>
            <person name="Archibald J.M."/>
        </authorList>
    </citation>
    <scope>NUCLEOTIDE SEQUENCE</scope>
    <source>
        <strain evidence="4 6">CCMP2712</strain>
    </source>
</reference>
<dbReference type="GO" id="GO:0005509">
    <property type="term" value="F:calcium ion binding"/>
    <property type="evidence" value="ECO:0007669"/>
    <property type="project" value="InterPro"/>
</dbReference>
<dbReference type="PROSITE" id="PS00018">
    <property type="entry name" value="EF_HAND_1"/>
    <property type="match status" value="1"/>
</dbReference>
<dbReference type="GeneID" id="17309783"/>
<feature type="region of interest" description="Disordered" evidence="2">
    <location>
        <begin position="1"/>
        <end position="33"/>
    </location>
</feature>
<feature type="domain" description="EF-hand" evidence="3">
    <location>
        <begin position="188"/>
        <end position="223"/>
    </location>
</feature>
<dbReference type="PROSITE" id="PS50222">
    <property type="entry name" value="EF_HAND_2"/>
    <property type="match status" value="1"/>
</dbReference>
<evidence type="ECO:0000259" key="3">
    <source>
        <dbReference type="PROSITE" id="PS50222"/>
    </source>
</evidence>
<dbReference type="InterPro" id="IPR018247">
    <property type="entry name" value="EF_Hand_1_Ca_BS"/>
</dbReference>
<evidence type="ECO:0000256" key="1">
    <source>
        <dbReference type="ARBA" id="ARBA00022837"/>
    </source>
</evidence>
<keyword evidence="1" id="KW-0106">Calcium</keyword>
<feature type="compositionally biased region" description="Low complexity" evidence="2">
    <location>
        <begin position="462"/>
        <end position="476"/>
    </location>
</feature>
<dbReference type="EnsemblProtists" id="EKX52955">
    <property type="protein sequence ID" value="EKX52955"/>
    <property type="gene ID" value="GUITHDRAFT_161123"/>
</dbReference>
<name>L1JXL2_GUITC</name>
<evidence type="ECO:0000313" key="6">
    <source>
        <dbReference type="Proteomes" id="UP000011087"/>
    </source>
</evidence>
<keyword evidence="6" id="KW-1185">Reference proteome</keyword>
<dbReference type="STRING" id="905079.L1JXL2"/>
<dbReference type="InterPro" id="IPR002048">
    <property type="entry name" value="EF_hand_dom"/>
</dbReference>
<dbReference type="HOGENOM" id="CLU_512385_0_0_1"/>
<reference evidence="5" key="3">
    <citation type="submission" date="2015-06" db="UniProtKB">
        <authorList>
            <consortium name="EnsemblProtists"/>
        </authorList>
    </citation>
    <scope>IDENTIFICATION</scope>
</reference>
<organism evidence="4">
    <name type="scientific">Guillardia theta (strain CCMP2712)</name>
    <name type="common">Cryptophyte</name>
    <dbReference type="NCBI Taxonomy" id="905079"/>
    <lineage>
        <taxon>Eukaryota</taxon>
        <taxon>Cryptophyceae</taxon>
        <taxon>Pyrenomonadales</taxon>
        <taxon>Geminigeraceae</taxon>
        <taxon>Guillardia</taxon>
    </lineage>
</organism>
<reference evidence="6" key="2">
    <citation type="submission" date="2012-11" db="EMBL/GenBank/DDBJ databases">
        <authorList>
            <person name="Kuo A."/>
            <person name="Curtis B.A."/>
            <person name="Tanifuji G."/>
            <person name="Burki F."/>
            <person name="Gruber A."/>
            <person name="Irimia M."/>
            <person name="Maruyama S."/>
            <person name="Arias M.C."/>
            <person name="Ball S.G."/>
            <person name="Gile G.H."/>
            <person name="Hirakawa Y."/>
            <person name="Hopkins J.F."/>
            <person name="Rensing S.A."/>
            <person name="Schmutz J."/>
            <person name="Symeonidi A."/>
            <person name="Elias M."/>
            <person name="Eveleigh R.J."/>
            <person name="Herman E.K."/>
            <person name="Klute M.J."/>
            <person name="Nakayama T."/>
            <person name="Obornik M."/>
            <person name="Reyes-Prieto A."/>
            <person name="Armbrust E.V."/>
            <person name="Aves S.J."/>
            <person name="Beiko R.G."/>
            <person name="Coutinho P."/>
            <person name="Dacks J.B."/>
            <person name="Durnford D.G."/>
            <person name="Fast N.M."/>
            <person name="Green B.R."/>
            <person name="Grisdale C."/>
            <person name="Hempe F."/>
            <person name="Henrissat B."/>
            <person name="Hoppner M.P."/>
            <person name="Ishida K.-I."/>
            <person name="Kim E."/>
            <person name="Koreny L."/>
            <person name="Kroth P.G."/>
            <person name="Liu Y."/>
            <person name="Malik S.-B."/>
            <person name="Maier U.G."/>
            <person name="McRose D."/>
            <person name="Mock T."/>
            <person name="Neilson J.A."/>
            <person name="Onodera N.T."/>
            <person name="Poole A.M."/>
            <person name="Pritham E.J."/>
            <person name="Richards T.A."/>
            <person name="Rocap G."/>
            <person name="Roy S.W."/>
            <person name="Sarai C."/>
            <person name="Schaack S."/>
            <person name="Shirato S."/>
            <person name="Slamovits C.H."/>
            <person name="Spencer D.F."/>
            <person name="Suzuki S."/>
            <person name="Worden A.Z."/>
            <person name="Zauner S."/>
            <person name="Barry K."/>
            <person name="Bell C."/>
            <person name="Bharti A.K."/>
            <person name="Crow J.A."/>
            <person name="Grimwood J."/>
            <person name="Kramer R."/>
            <person name="Lindquist E."/>
            <person name="Lucas S."/>
            <person name="Salamov A."/>
            <person name="McFadden G.I."/>
            <person name="Lane C.E."/>
            <person name="Keeling P.J."/>
            <person name="Gray M.W."/>
            <person name="Grigoriev I.V."/>
            <person name="Archibald J.M."/>
        </authorList>
    </citation>
    <scope>NUCLEOTIDE SEQUENCE</scope>
    <source>
        <strain evidence="6">CCMP2712</strain>
    </source>
</reference>
<dbReference type="SUPFAM" id="SSF47473">
    <property type="entry name" value="EF-hand"/>
    <property type="match status" value="1"/>
</dbReference>
<dbReference type="EMBL" id="JH992971">
    <property type="protein sequence ID" value="EKX52955.1"/>
    <property type="molecule type" value="Genomic_DNA"/>
</dbReference>
<dbReference type="KEGG" id="gtt:GUITHDRAFT_161123"/>